<feature type="domain" description="Tryptophan synthase beta chain-like PALP" evidence="4">
    <location>
        <begin position="34"/>
        <end position="322"/>
    </location>
</feature>
<dbReference type="OrthoDB" id="9811476at2"/>
<dbReference type="EMBL" id="RJJT01000005">
    <property type="protein sequence ID" value="RSB81368.1"/>
    <property type="molecule type" value="Genomic_DNA"/>
</dbReference>
<dbReference type="GO" id="GO:0006565">
    <property type="term" value="P:L-serine catabolic process"/>
    <property type="evidence" value="ECO:0007669"/>
    <property type="project" value="TreeGrafter"/>
</dbReference>
<name>A0A427N3D4_9HYPH</name>
<dbReference type="RefSeq" id="WP_125844388.1">
    <property type="nucleotide sequence ID" value="NZ_JACHXH010000010.1"/>
</dbReference>
<dbReference type="GO" id="GO:0004794">
    <property type="term" value="F:threonine deaminase activity"/>
    <property type="evidence" value="ECO:0007669"/>
    <property type="project" value="TreeGrafter"/>
</dbReference>
<dbReference type="AlphaFoldDB" id="A0A427N3D4"/>
<dbReference type="Pfam" id="PF00291">
    <property type="entry name" value="PALP"/>
    <property type="match status" value="1"/>
</dbReference>
<dbReference type="SUPFAM" id="SSF53686">
    <property type="entry name" value="Tryptophan synthase beta subunit-like PLP-dependent enzymes"/>
    <property type="match status" value="1"/>
</dbReference>
<evidence type="ECO:0000259" key="4">
    <source>
        <dbReference type="Pfam" id="PF00291"/>
    </source>
</evidence>
<proteinExistence type="predicted"/>
<reference evidence="5 6" key="1">
    <citation type="submission" date="2018-11" db="EMBL/GenBank/DDBJ databases">
        <authorList>
            <person name="Huo Y."/>
        </authorList>
    </citation>
    <scope>NUCLEOTIDE SEQUENCE [LARGE SCALE GENOMIC DNA]</scope>
    <source>
        <strain evidence="5 6">DSM 30132</strain>
    </source>
</reference>
<evidence type="ECO:0000313" key="6">
    <source>
        <dbReference type="Proteomes" id="UP000277279"/>
    </source>
</evidence>
<dbReference type="PANTHER" id="PTHR48078">
    <property type="entry name" value="THREONINE DEHYDRATASE, MITOCHONDRIAL-RELATED"/>
    <property type="match status" value="1"/>
</dbReference>
<dbReference type="GO" id="GO:0006567">
    <property type="term" value="P:L-threonine catabolic process"/>
    <property type="evidence" value="ECO:0007669"/>
    <property type="project" value="TreeGrafter"/>
</dbReference>
<protein>
    <submittedName>
        <fullName evidence="5">Pyridoxal-phosphate dependent enzyme</fullName>
    </submittedName>
</protein>
<dbReference type="PANTHER" id="PTHR48078:SF17">
    <property type="entry name" value="THREONINE DEHYDRATASE"/>
    <property type="match status" value="1"/>
</dbReference>
<evidence type="ECO:0000256" key="1">
    <source>
        <dbReference type="ARBA" id="ARBA00001933"/>
    </source>
</evidence>
<dbReference type="Proteomes" id="UP000277279">
    <property type="component" value="Unassembled WGS sequence"/>
</dbReference>
<dbReference type="InterPro" id="IPR001926">
    <property type="entry name" value="TrpB-like_PALP"/>
</dbReference>
<evidence type="ECO:0000256" key="3">
    <source>
        <dbReference type="ARBA" id="ARBA00023239"/>
    </source>
</evidence>
<dbReference type="Gene3D" id="3.40.50.1100">
    <property type="match status" value="2"/>
</dbReference>
<sequence>MRSAGERSAAYRDVRQPDTRLDLDRILATREQISSVFRDTPQFACPALGDVLGCEVVIKLETANPIRCFKGRGTEVVMSRLASSPDPKAAVCASAGNLGQALAYSGRTRAIDVTVVAATSANPAKIDRIRRLGAAVELVEGDIEEARQRAREIAASDNALLVEDSENLDTCEGAATIGLELIEGCGRIDTILLALGGGALATGVGHVFKSLSPTTEVVCIQPSGAPALALSWRARDVVTTDRTDTIADGVAGRFPIAAVLQDLLTVADHVPLVEEASIKAGMRLPHRHAGLVIEPSAALGIAAILEDPSRYRGKRVVAVICGSNVLPEAFSEWIKD</sequence>
<dbReference type="InterPro" id="IPR050147">
    <property type="entry name" value="Ser/Thr_Dehydratase"/>
</dbReference>
<comment type="cofactor">
    <cofactor evidence="1">
        <name>pyridoxal 5'-phosphate</name>
        <dbReference type="ChEBI" id="CHEBI:597326"/>
    </cofactor>
</comment>
<dbReference type="GO" id="GO:0009097">
    <property type="term" value="P:isoleucine biosynthetic process"/>
    <property type="evidence" value="ECO:0007669"/>
    <property type="project" value="TreeGrafter"/>
</dbReference>
<comment type="caution">
    <text evidence="5">The sequence shown here is derived from an EMBL/GenBank/DDBJ whole genome shotgun (WGS) entry which is preliminary data.</text>
</comment>
<dbReference type="GO" id="GO:0003941">
    <property type="term" value="F:L-serine ammonia-lyase activity"/>
    <property type="evidence" value="ECO:0007669"/>
    <property type="project" value="TreeGrafter"/>
</dbReference>
<keyword evidence="3" id="KW-0456">Lyase</keyword>
<evidence type="ECO:0000256" key="2">
    <source>
        <dbReference type="ARBA" id="ARBA00022898"/>
    </source>
</evidence>
<keyword evidence="2" id="KW-0663">Pyridoxal phosphate</keyword>
<evidence type="ECO:0000313" key="5">
    <source>
        <dbReference type="EMBL" id="RSB81368.1"/>
    </source>
</evidence>
<accession>A0A427N3D4</accession>
<dbReference type="InterPro" id="IPR036052">
    <property type="entry name" value="TrpB-like_PALP_sf"/>
</dbReference>
<organism evidence="5 6">
    <name type="scientific">Rhizobium pisi</name>
    <dbReference type="NCBI Taxonomy" id="574561"/>
    <lineage>
        <taxon>Bacteria</taxon>
        <taxon>Pseudomonadati</taxon>
        <taxon>Pseudomonadota</taxon>
        <taxon>Alphaproteobacteria</taxon>
        <taxon>Hyphomicrobiales</taxon>
        <taxon>Rhizobiaceae</taxon>
        <taxon>Rhizobium/Agrobacterium group</taxon>
        <taxon>Rhizobium</taxon>
    </lineage>
</organism>
<gene>
    <name evidence="5" type="ORF">EFD55_08875</name>
</gene>